<dbReference type="PANTHER" id="PTHR10039:SF14">
    <property type="entry name" value="NACHT DOMAIN-CONTAINING PROTEIN"/>
    <property type="match status" value="1"/>
</dbReference>
<dbReference type="PANTHER" id="PTHR10039">
    <property type="entry name" value="AMELOGENIN"/>
    <property type="match status" value="1"/>
</dbReference>
<keyword evidence="2" id="KW-0040">ANK repeat</keyword>
<evidence type="ECO:0000259" key="3">
    <source>
        <dbReference type="PROSITE" id="PS50837"/>
    </source>
</evidence>
<dbReference type="SUPFAM" id="SSF48403">
    <property type="entry name" value="Ankyrin repeat"/>
    <property type="match status" value="1"/>
</dbReference>
<dbReference type="Proteomes" id="UP001369815">
    <property type="component" value="Unassembled WGS sequence"/>
</dbReference>
<dbReference type="InterPro" id="IPR056125">
    <property type="entry name" value="DUF7708"/>
</dbReference>
<dbReference type="InterPro" id="IPR007111">
    <property type="entry name" value="NACHT_NTPase"/>
</dbReference>
<keyword evidence="5" id="KW-1185">Reference proteome</keyword>
<feature type="domain" description="NACHT" evidence="3">
    <location>
        <begin position="254"/>
        <end position="406"/>
    </location>
</feature>
<dbReference type="SUPFAM" id="SSF52540">
    <property type="entry name" value="P-loop containing nucleoside triphosphate hydrolases"/>
    <property type="match status" value="1"/>
</dbReference>
<dbReference type="InterPro" id="IPR002110">
    <property type="entry name" value="Ankyrin_rpt"/>
</dbReference>
<proteinExistence type="predicted"/>
<protein>
    <recommendedName>
        <fullName evidence="3">NACHT domain-containing protein</fullName>
    </recommendedName>
</protein>
<accession>A0AAX6MYU3</accession>
<dbReference type="Pfam" id="PF24809">
    <property type="entry name" value="DUF7708"/>
    <property type="match status" value="1"/>
</dbReference>
<dbReference type="Gene3D" id="1.25.40.20">
    <property type="entry name" value="Ankyrin repeat-containing domain"/>
    <property type="match status" value="1"/>
</dbReference>
<dbReference type="EMBL" id="JBANMG010000001">
    <property type="protein sequence ID" value="KAK6957593.1"/>
    <property type="molecule type" value="Genomic_DNA"/>
</dbReference>
<organism evidence="4 5">
    <name type="scientific">Daldinia eschscholtzii</name>
    <dbReference type="NCBI Taxonomy" id="292717"/>
    <lineage>
        <taxon>Eukaryota</taxon>
        <taxon>Fungi</taxon>
        <taxon>Dikarya</taxon>
        <taxon>Ascomycota</taxon>
        <taxon>Pezizomycotina</taxon>
        <taxon>Sordariomycetes</taxon>
        <taxon>Xylariomycetidae</taxon>
        <taxon>Xylariales</taxon>
        <taxon>Hypoxylaceae</taxon>
        <taxon>Daldinia</taxon>
    </lineage>
</organism>
<dbReference type="InterPro" id="IPR056884">
    <property type="entry name" value="NPHP3-like_N"/>
</dbReference>
<dbReference type="InterPro" id="IPR027417">
    <property type="entry name" value="P-loop_NTPase"/>
</dbReference>
<comment type="caution">
    <text evidence="4">The sequence shown here is derived from an EMBL/GenBank/DDBJ whole genome shotgun (WGS) entry which is preliminary data.</text>
</comment>
<dbReference type="AlphaFoldDB" id="A0AAX6MYU3"/>
<dbReference type="PROSITE" id="PS50088">
    <property type="entry name" value="ANK_REPEAT"/>
    <property type="match status" value="1"/>
</dbReference>
<evidence type="ECO:0000256" key="1">
    <source>
        <dbReference type="ARBA" id="ARBA00022737"/>
    </source>
</evidence>
<dbReference type="Gene3D" id="3.40.50.300">
    <property type="entry name" value="P-loop containing nucleotide triphosphate hydrolases"/>
    <property type="match status" value="1"/>
</dbReference>
<sequence>MATTPSWLDDAFRSAKEDFKKSLKNPSLYDFSKINSPDDVMREAAKIEREQRKTKTLRGLRRIEPLINGLKEYAAVIEVFVQAKPEIMSLVWISSAVITAFDKVVKVIADLGTTLPSFKIYAQLFESNHDIRRALCLFYADILDFYAVLLNFLANRTNIQENMEHHKAIMTANVTLEDILRAEQARKSALEEHARAQAFRESQTFSVLRNELNPHNYDTELTDILRRSSVTSGNWLNDEPNYRKWCDPTDHDVRCLWLHGIPGSGKTFLVSNLIKEMQDSNQRVLFVFLSHDDQATGDTIKVLHSLIFQLLEYDATLRPILHKASESDYRKLKSDCGFVLDLLCTILNSIGTSYLILDGLDELNEVSWKHLLSTTLQIIEKCQGTKLLISSREEREMSLQLESKSIPLRVNSKNHQDIHAFVQLECEDIIDEKKRCGADEQTCIRIREALETITEKSEGKSFLKAKRYPILTDVSLPDGLDQAYGRLLDRIKIGPPQGLRNVVRTILQWIACAQRPLREEEILQALALDPGKCDFTRGRREFRDIFKACGPVIEAQSGSIRFVHFSAKEYFLHEQSGGFLNLAEAHLNAALLCTTYLSFQSLNPLFFPSPGEIDNAQKGILDGDYVMFEYASVYFLEHLKTYLQSRDPDLDILVTTLRQLQYVRGTAPGDSGRLPARFCKMFKAFPNVPELRDFLSLVAYTQAQAQLGLICKDGDNGAVHSLGILETAHPNSDALPIQPSSNMFDALKSAIILDQQQVVREMLIRIDKGAIATFNHQLAVALGAENLPNIKLLLSRGADISKQTYADTKLTGIPSESLSMDLAEMSGYTRALGTWNPNLLAYLVNECQVEFPEKIEFPEKLFGSPRISSYTPDEAMKRFDGMKQYIIWPETYVRGVEMAVRQARCAAAVRICLENGGDPNTIESPRSDGGVKKNMLYYAIREGGERAAEIVKVLLKHGADIKGLDLHIKTMRRKMKAIEKCFGYEWDEVVRRIQAGEDLAITPRRRKNRT</sequence>
<dbReference type="InterPro" id="IPR036770">
    <property type="entry name" value="Ankyrin_rpt-contain_sf"/>
</dbReference>
<reference evidence="4 5" key="1">
    <citation type="journal article" date="2024" name="Front Chem Biol">
        <title>Unveiling the potential of Daldinia eschscholtzii MFLUCC 19-0629 through bioactivity and bioinformatics studies for enhanced sustainable agriculture production.</title>
        <authorList>
            <person name="Brooks S."/>
            <person name="Weaver J.A."/>
            <person name="Klomchit A."/>
            <person name="Alharthi S.A."/>
            <person name="Onlamun T."/>
            <person name="Nurani R."/>
            <person name="Vong T.K."/>
            <person name="Alberti F."/>
            <person name="Greco C."/>
        </authorList>
    </citation>
    <scope>NUCLEOTIDE SEQUENCE [LARGE SCALE GENOMIC DNA]</scope>
    <source>
        <strain evidence="4">MFLUCC 19-0629</strain>
    </source>
</reference>
<feature type="repeat" description="ANK" evidence="2">
    <location>
        <begin position="931"/>
        <end position="966"/>
    </location>
</feature>
<dbReference type="Pfam" id="PF24883">
    <property type="entry name" value="NPHP3_N"/>
    <property type="match status" value="1"/>
</dbReference>
<evidence type="ECO:0000256" key="2">
    <source>
        <dbReference type="PROSITE-ProRule" id="PRU00023"/>
    </source>
</evidence>
<evidence type="ECO:0000313" key="4">
    <source>
        <dbReference type="EMBL" id="KAK6957593.1"/>
    </source>
</evidence>
<dbReference type="InterPro" id="IPR054471">
    <property type="entry name" value="GPIID_WHD"/>
</dbReference>
<name>A0AAX6MYU3_9PEZI</name>
<keyword evidence="1" id="KW-0677">Repeat</keyword>
<evidence type="ECO:0000313" key="5">
    <source>
        <dbReference type="Proteomes" id="UP001369815"/>
    </source>
</evidence>
<dbReference type="Pfam" id="PF22939">
    <property type="entry name" value="WHD_GPIID"/>
    <property type="match status" value="1"/>
</dbReference>
<gene>
    <name evidence="4" type="ORF">Daesc_000380</name>
</gene>
<dbReference type="PROSITE" id="PS50837">
    <property type="entry name" value="NACHT"/>
    <property type="match status" value="1"/>
</dbReference>